<evidence type="ECO:0008006" key="4">
    <source>
        <dbReference type="Google" id="ProtNLM"/>
    </source>
</evidence>
<proteinExistence type="predicted"/>
<evidence type="ECO:0000256" key="1">
    <source>
        <dbReference type="SAM" id="MobiDB-lite"/>
    </source>
</evidence>
<dbReference type="Proteomes" id="UP000265926">
    <property type="component" value="Unassembled WGS sequence"/>
</dbReference>
<feature type="region of interest" description="Disordered" evidence="1">
    <location>
        <begin position="50"/>
        <end position="108"/>
    </location>
</feature>
<dbReference type="OrthoDB" id="1122331at2"/>
<keyword evidence="3" id="KW-1185">Reference proteome</keyword>
<dbReference type="AlphaFoldDB" id="A0A399SSI1"/>
<name>A0A399SSI1_9BACT</name>
<reference evidence="2 3" key="1">
    <citation type="submission" date="2018-08" db="EMBL/GenBank/DDBJ databases">
        <title>Pallidiluteibacterium maritimus gen. nov., sp. nov., isolated from coastal sediment.</title>
        <authorList>
            <person name="Zhou L.Y."/>
        </authorList>
    </citation>
    <scope>NUCLEOTIDE SEQUENCE [LARGE SCALE GENOMIC DNA]</scope>
    <source>
        <strain evidence="2 3">XSD2</strain>
    </source>
</reference>
<evidence type="ECO:0000313" key="3">
    <source>
        <dbReference type="Proteomes" id="UP000265926"/>
    </source>
</evidence>
<dbReference type="RefSeq" id="WP_119440043.1">
    <property type="nucleotide sequence ID" value="NZ_QWGR01000019.1"/>
</dbReference>
<protein>
    <recommendedName>
        <fullName evidence="4">DNA polymerase III subunit gamma/tau</fullName>
    </recommendedName>
</protein>
<comment type="caution">
    <text evidence="2">The sequence shown here is derived from an EMBL/GenBank/DDBJ whole genome shotgun (WGS) entry which is preliminary data.</text>
</comment>
<dbReference type="EMBL" id="QWGR01000019">
    <property type="protein sequence ID" value="RIJ45869.1"/>
    <property type="molecule type" value="Genomic_DNA"/>
</dbReference>
<evidence type="ECO:0000313" key="2">
    <source>
        <dbReference type="EMBL" id="RIJ45869.1"/>
    </source>
</evidence>
<accession>A0A399SSI1</accession>
<organism evidence="2 3">
    <name type="scientific">Maribellus luteus</name>
    <dbReference type="NCBI Taxonomy" id="2305463"/>
    <lineage>
        <taxon>Bacteria</taxon>
        <taxon>Pseudomonadati</taxon>
        <taxon>Bacteroidota</taxon>
        <taxon>Bacteroidia</taxon>
        <taxon>Marinilabiliales</taxon>
        <taxon>Prolixibacteraceae</taxon>
        <taxon>Maribellus</taxon>
    </lineage>
</organism>
<feature type="compositionally biased region" description="Low complexity" evidence="1">
    <location>
        <begin position="56"/>
        <end position="70"/>
    </location>
</feature>
<sequence>MRHELQSEPEQTPSYRACPYQDSTANLKKKIADGPDDILEPIFTGVDVKEEAPVTPASKPASKPVAAPVAREAEANSSQPAPRVVKRRNGGLSTPSIKRALKGEFDDEKQISAKEQHELYSKAGETNPFTEEQLKEKWDAFLPRVEDRPSIKATLSVLPKILDDFSLLLEIDNRIQDEMLAEIRPELVSYLRKELRNSNINLKTLVTEIKREKIIYSDIEKYQAMAEKNPNLALLKKTLNLDF</sequence>
<gene>
    <name evidence="2" type="ORF">D1614_21415</name>
</gene>